<dbReference type="eggNOG" id="COG2801">
    <property type="taxonomic scope" value="Bacteria"/>
</dbReference>
<reference evidence="1 2" key="1">
    <citation type="submission" date="2012-01" db="EMBL/GenBank/DDBJ databases">
        <title>The Genome Sequence of Scardovia inopinata F0304.</title>
        <authorList>
            <consortium name="The Broad Institute Genome Sequencing Platform"/>
            <person name="Ward D."/>
            <person name="Earl A."/>
            <person name="Feldgarden M."/>
            <person name="Gevers D."/>
            <person name="Young S."/>
            <person name="Zeng Q."/>
            <person name="Koehrsen M."/>
            <person name="Alvarado L."/>
            <person name="Berlin A.M."/>
            <person name="Borenstein D."/>
            <person name="Chapman S.B."/>
            <person name="Chen Z."/>
            <person name="Engels R."/>
            <person name="Freedman E."/>
            <person name="Gellesch M."/>
            <person name="Goldberg J."/>
            <person name="Griggs A."/>
            <person name="Gujja S."/>
            <person name="Heilman E.R."/>
            <person name="Heiman D.I."/>
            <person name="Hepburn T.A."/>
            <person name="Howarth C."/>
            <person name="Jen D."/>
            <person name="Larson L."/>
            <person name="Mehta T."/>
            <person name="Park D."/>
            <person name="Pearson M."/>
            <person name="Richards J."/>
            <person name="Roberts A."/>
            <person name="Saif S."/>
            <person name="Shea T.D."/>
            <person name="Shenoy N."/>
            <person name="Sisk P."/>
            <person name="Stolte C."/>
            <person name="Sykes S.N."/>
            <person name="Walk T."/>
            <person name="White J."/>
            <person name="Yandava C."/>
            <person name="Izard J."/>
            <person name="Baranova O.V."/>
            <person name="Blanton J.M."/>
            <person name="Tanner A.C."/>
            <person name="Dewhirst F."/>
            <person name="Haas B."/>
            <person name="Nusbaum C."/>
            <person name="Birren B."/>
        </authorList>
    </citation>
    <scope>NUCLEOTIDE SEQUENCE [LARGE SCALE GENOMIC DNA]</scope>
    <source>
        <strain evidence="1 2">F0304</strain>
    </source>
</reference>
<name>W1MXC0_SCAIO</name>
<proteinExistence type="predicted"/>
<dbReference type="Proteomes" id="UP000005777">
    <property type="component" value="Unassembled WGS sequence"/>
</dbReference>
<organism evidence="1 2">
    <name type="scientific">Scardovia inopinata F0304</name>
    <dbReference type="NCBI Taxonomy" id="641146"/>
    <lineage>
        <taxon>Bacteria</taxon>
        <taxon>Bacillati</taxon>
        <taxon>Actinomycetota</taxon>
        <taxon>Actinomycetes</taxon>
        <taxon>Bifidobacteriales</taxon>
        <taxon>Bifidobacteriaceae</taxon>
        <taxon>Scardovia</taxon>
    </lineage>
</organism>
<dbReference type="EMBL" id="ADCX01000002">
    <property type="protein sequence ID" value="EQW18110.1"/>
    <property type="molecule type" value="Genomic_DNA"/>
</dbReference>
<sequence length="126" mass="14104">MGRDQVARVMRERGIQGVCRGKHPITTRSVKGTGGRRDLVNRDFTAYAPNRLHVAEIHVCQTHIWGCRVYGVCYGRVLSSHRGMGGIFHNENYTVTVEGVGTKYSLGCFSWGYKPAFIIVIIVFTT</sequence>
<evidence type="ECO:0000313" key="1">
    <source>
        <dbReference type="EMBL" id="EQW18110.1"/>
    </source>
</evidence>
<evidence type="ECO:0000313" key="2">
    <source>
        <dbReference type="Proteomes" id="UP000005777"/>
    </source>
</evidence>
<accession>W1MXC0</accession>
<comment type="caution">
    <text evidence="1">The sequence shown here is derived from an EMBL/GenBank/DDBJ whole genome shotgun (WGS) entry which is preliminary data.</text>
</comment>
<keyword evidence="2" id="KW-1185">Reference proteome</keyword>
<dbReference type="HOGENOM" id="CLU_1980007_0_0_11"/>
<protein>
    <recommendedName>
        <fullName evidence="3">HTH-like domain-containing protein</fullName>
    </recommendedName>
</protein>
<gene>
    <name evidence="1" type="ORF">HMPREF9020_00173</name>
</gene>
<evidence type="ECO:0008006" key="3">
    <source>
        <dbReference type="Google" id="ProtNLM"/>
    </source>
</evidence>
<dbReference type="AlphaFoldDB" id="W1MXC0"/>